<dbReference type="InterPro" id="IPR018171">
    <property type="entry name" value="Pept_tRNA_hydro_CS"/>
</dbReference>
<dbReference type="EC" id="3.1.1.29" evidence="1 7"/>
<evidence type="ECO:0000256" key="2">
    <source>
        <dbReference type="ARBA" id="ARBA00022555"/>
    </source>
</evidence>
<accession>A0A8J7V427</accession>
<dbReference type="PANTHER" id="PTHR17224:SF1">
    <property type="entry name" value="PEPTIDYL-TRNA HYDROLASE"/>
    <property type="match status" value="1"/>
</dbReference>
<dbReference type="PROSITE" id="PS01195">
    <property type="entry name" value="PEPT_TRNA_HYDROL_1"/>
    <property type="match status" value="1"/>
</dbReference>
<evidence type="ECO:0000256" key="10">
    <source>
        <dbReference type="SAM" id="MobiDB-lite"/>
    </source>
</evidence>
<dbReference type="HAMAP" id="MF_00083">
    <property type="entry name" value="Pept_tRNA_hydro_bact"/>
    <property type="match status" value="1"/>
</dbReference>
<evidence type="ECO:0000256" key="7">
    <source>
        <dbReference type="HAMAP-Rule" id="MF_00083"/>
    </source>
</evidence>
<evidence type="ECO:0000256" key="5">
    <source>
        <dbReference type="ARBA" id="ARBA00038063"/>
    </source>
</evidence>
<dbReference type="GO" id="GO:0006515">
    <property type="term" value="P:protein quality control for misfolded or incompletely synthesized proteins"/>
    <property type="evidence" value="ECO:0007669"/>
    <property type="project" value="UniProtKB-UniRule"/>
</dbReference>
<dbReference type="Gene3D" id="3.40.50.1470">
    <property type="entry name" value="Peptidyl-tRNA hydrolase"/>
    <property type="match status" value="1"/>
</dbReference>
<feature type="region of interest" description="Disordered" evidence="10">
    <location>
        <begin position="186"/>
        <end position="219"/>
    </location>
</feature>
<reference evidence="11" key="1">
    <citation type="submission" date="2021-04" db="EMBL/GenBank/DDBJ databases">
        <authorList>
            <person name="Zhang D.-C."/>
        </authorList>
    </citation>
    <scope>NUCLEOTIDE SEQUENCE</scope>
    <source>
        <strain evidence="11">CGMCC 1.15697</strain>
    </source>
</reference>
<comment type="subunit">
    <text evidence="7">Monomer.</text>
</comment>
<feature type="active site" description="Proton acceptor" evidence="7">
    <location>
        <position position="19"/>
    </location>
</feature>
<evidence type="ECO:0000256" key="9">
    <source>
        <dbReference type="RuleBase" id="RU004320"/>
    </source>
</evidence>
<evidence type="ECO:0000313" key="12">
    <source>
        <dbReference type="Proteomes" id="UP000672602"/>
    </source>
</evidence>
<keyword evidence="2 7" id="KW-0820">tRNA-binding</keyword>
<evidence type="ECO:0000256" key="1">
    <source>
        <dbReference type="ARBA" id="ARBA00013260"/>
    </source>
</evidence>
<evidence type="ECO:0000313" key="11">
    <source>
        <dbReference type="EMBL" id="MBP5858911.1"/>
    </source>
</evidence>
<dbReference type="NCBIfam" id="TIGR00447">
    <property type="entry name" value="pth"/>
    <property type="match status" value="1"/>
</dbReference>
<keyword evidence="4 7" id="KW-0694">RNA-binding</keyword>
<dbReference type="PANTHER" id="PTHR17224">
    <property type="entry name" value="PEPTIDYL-TRNA HYDROLASE"/>
    <property type="match status" value="1"/>
</dbReference>
<feature type="binding site" evidence="7">
    <location>
        <position position="66"/>
    </location>
    <ligand>
        <name>tRNA</name>
        <dbReference type="ChEBI" id="CHEBI:17843"/>
    </ligand>
</feature>
<comment type="function">
    <text evidence="7">Catalyzes the release of premature peptidyl moieties from peptidyl-tRNA molecules trapped in stalled 50S ribosomal subunits, and thus maintains levels of free tRNAs and 50S ribosomes.</text>
</comment>
<keyword evidence="7" id="KW-0963">Cytoplasm</keyword>
<sequence>MRLLVGLGNPGPKYEGNRHNIGFMAADRLVRRHDFGPWRARFQGQAAEGAIGGEKVLLLKPTTFMNESGRAVGEALRFFKLDPSEVLVIYDELDLALGKVRVKQDGGHGGHNGLKSIDAHIGKAYWRLRLGIDHPGAKEKVISHVLGDFAKAEAEMVERVLEATSHHMGVLVGGNASDFMSKAAQDIGARPPKPYKKQTTAEAGGDAAGPSSGRKGMTAAERLLADRAEDGGGQDKGALGGALKKLFGKD</sequence>
<feature type="site" description="Stabilizes the basic form of H active site to accept a proton" evidence="7">
    <location>
        <position position="91"/>
    </location>
</feature>
<dbReference type="PROSITE" id="PS01196">
    <property type="entry name" value="PEPT_TRNA_HYDROL_2"/>
    <property type="match status" value="1"/>
</dbReference>
<feature type="binding site" evidence="7">
    <location>
        <position position="64"/>
    </location>
    <ligand>
        <name>tRNA</name>
        <dbReference type="ChEBI" id="CHEBI:17843"/>
    </ligand>
</feature>
<evidence type="ECO:0000256" key="3">
    <source>
        <dbReference type="ARBA" id="ARBA00022801"/>
    </source>
</evidence>
<dbReference type="Proteomes" id="UP000672602">
    <property type="component" value="Unassembled WGS sequence"/>
</dbReference>
<evidence type="ECO:0000256" key="6">
    <source>
        <dbReference type="ARBA" id="ARBA00050038"/>
    </source>
</evidence>
<comment type="subcellular location">
    <subcellularLocation>
        <location evidence="7">Cytoplasm</location>
    </subcellularLocation>
</comment>
<dbReference type="GO" id="GO:0000049">
    <property type="term" value="F:tRNA binding"/>
    <property type="evidence" value="ECO:0007669"/>
    <property type="project" value="UniProtKB-UniRule"/>
</dbReference>
<dbReference type="GO" id="GO:0004045">
    <property type="term" value="F:peptidyl-tRNA hydrolase activity"/>
    <property type="evidence" value="ECO:0007669"/>
    <property type="project" value="UniProtKB-UniRule"/>
</dbReference>
<keyword evidence="12" id="KW-1185">Reference proteome</keyword>
<comment type="similarity">
    <text evidence="5 7 9">Belongs to the PTH family.</text>
</comment>
<dbReference type="Pfam" id="PF01195">
    <property type="entry name" value="Pept_tRNA_hydro"/>
    <property type="match status" value="1"/>
</dbReference>
<comment type="caution">
    <text evidence="11">The sequence shown here is derived from an EMBL/GenBank/DDBJ whole genome shotgun (WGS) entry which is preliminary data.</text>
</comment>
<gene>
    <name evidence="7" type="primary">pth</name>
    <name evidence="11" type="ORF">KAJ83_17965</name>
</gene>
<dbReference type="EMBL" id="JAGMWN010000012">
    <property type="protein sequence ID" value="MBP5858911.1"/>
    <property type="molecule type" value="Genomic_DNA"/>
</dbReference>
<comment type="catalytic activity">
    <reaction evidence="7 8">
        <text>an N-acyl-L-alpha-aminoacyl-tRNA + H2O = an N-acyl-L-amino acid + a tRNA + H(+)</text>
        <dbReference type="Rhea" id="RHEA:54448"/>
        <dbReference type="Rhea" id="RHEA-COMP:10123"/>
        <dbReference type="Rhea" id="RHEA-COMP:13883"/>
        <dbReference type="ChEBI" id="CHEBI:15377"/>
        <dbReference type="ChEBI" id="CHEBI:15378"/>
        <dbReference type="ChEBI" id="CHEBI:59874"/>
        <dbReference type="ChEBI" id="CHEBI:78442"/>
        <dbReference type="ChEBI" id="CHEBI:138191"/>
        <dbReference type="EC" id="3.1.1.29"/>
    </reaction>
</comment>
<organism evidence="11 12">
    <name type="scientific">Marivibrio halodurans</name>
    <dbReference type="NCBI Taxonomy" id="2039722"/>
    <lineage>
        <taxon>Bacteria</taxon>
        <taxon>Pseudomonadati</taxon>
        <taxon>Pseudomonadota</taxon>
        <taxon>Alphaproteobacteria</taxon>
        <taxon>Rhodospirillales</taxon>
        <taxon>Rhodospirillaceae</taxon>
        <taxon>Marivibrio</taxon>
    </lineage>
</organism>
<dbReference type="CDD" id="cd00462">
    <property type="entry name" value="PTH"/>
    <property type="match status" value="1"/>
</dbReference>
<keyword evidence="3 7" id="KW-0378">Hydrolase</keyword>
<dbReference type="InterPro" id="IPR036416">
    <property type="entry name" value="Pept_tRNA_hydro_sf"/>
</dbReference>
<evidence type="ECO:0000256" key="4">
    <source>
        <dbReference type="ARBA" id="ARBA00022884"/>
    </source>
</evidence>
<dbReference type="SUPFAM" id="SSF53178">
    <property type="entry name" value="Peptidyl-tRNA hydrolase-like"/>
    <property type="match status" value="1"/>
</dbReference>
<name>A0A8J7V427_9PROT</name>
<proteinExistence type="inferred from homology"/>
<dbReference type="GO" id="GO:0005737">
    <property type="term" value="C:cytoplasm"/>
    <property type="evidence" value="ECO:0007669"/>
    <property type="project" value="UniProtKB-SubCell"/>
</dbReference>
<comment type="function">
    <text evidence="7">Hydrolyzes ribosome-free peptidyl-tRNAs (with 1 or more amino acids incorporated), which drop off the ribosome during protein synthesis, or as a result of ribosome stalling.</text>
</comment>
<evidence type="ECO:0000256" key="8">
    <source>
        <dbReference type="RuleBase" id="RU000673"/>
    </source>
</evidence>
<feature type="binding site" evidence="7">
    <location>
        <position position="14"/>
    </location>
    <ligand>
        <name>tRNA</name>
        <dbReference type="ChEBI" id="CHEBI:17843"/>
    </ligand>
</feature>
<feature type="site" description="Discriminates between blocked and unblocked aminoacyl-tRNA" evidence="7">
    <location>
        <position position="9"/>
    </location>
</feature>
<dbReference type="GO" id="GO:0072344">
    <property type="term" value="P:rescue of stalled ribosome"/>
    <property type="evidence" value="ECO:0007669"/>
    <property type="project" value="UniProtKB-UniRule"/>
</dbReference>
<feature type="binding site" evidence="7">
    <location>
        <position position="112"/>
    </location>
    <ligand>
        <name>tRNA</name>
        <dbReference type="ChEBI" id="CHEBI:17843"/>
    </ligand>
</feature>
<dbReference type="RefSeq" id="WP_210683507.1">
    <property type="nucleotide sequence ID" value="NZ_JAGMWN010000012.1"/>
</dbReference>
<dbReference type="AlphaFoldDB" id="A0A8J7V427"/>
<dbReference type="FunFam" id="3.40.50.1470:FF:000001">
    <property type="entry name" value="Peptidyl-tRNA hydrolase"/>
    <property type="match status" value="1"/>
</dbReference>
<protein>
    <recommendedName>
        <fullName evidence="6 7">Peptidyl-tRNA hydrolase</fullName>
        <shortName evidence="7">Pth</shortName>
        <ecNumber evidence="1 7">3.1.1.29</ecNumber>
    </recommendedName>
</protein>
<dbReference type="InterPro" id="IPR001328">
    <property type="entry name" value="Pept_tRNA_hydro"/>
</dbReference>